<keyword evidence="9" id="KW-0479">Metal-binding</keyword>
<feature type="binding site" evidence="9">
    <location>
        <position position="154"/>
    </location>
    <ligand>
        <name>Zn(2+)</name>
        <dbReference type="ChEBI" id="CHEBI:29105"/>
    </ligand>
</feature>
<dbReference type="SUPFAM" id="SSF52540">
    <property type="entry name" value="P-loop containing nucleoside triphosphate hydrolases"/>
    <property type="match status" value="1"/>
</dbReference>
<keyword evidence="6 9" id="KW-0547">Nucleotide-binding</keyword>
<feature type="binding site" evidence="9">
    <location>
        <position position="195"/>
    </location>
    <ligand>
        <name>Zn(2+)</name>
        <dbReference type="ChEBI" id="CHEBI:29105"/>
    </ligand>
</feature>
<evidence type="ECO:0000256" key="5">
    <source>
        <dbReference type="ARBA" id="ARBA00022679"/>
    </source>
</evidence>
<reference evidence="12 13" key="1">
    <citation type="journal article" date="2020" name="Int. J. Syst. Evol. Microbiol.">
        <title>Ureaplasma miroungigenitalium sp. nov. isolated from northern elephant seals (Mirounga angustirostris) and Ureaplasma zalophigenitalium sp. nov. isolated from California sea lions (Zalophus californianus).</title>
        <authorList>
            <person name="Volokhov D.V."/>
            <person name="Gulland F.M."/>
            <person name="Gao Y."/>
            <person name="Chizhikov V.E."/>
        </authorList>
    </citation>
    <scope>NUCLEOTIDE SEQUENCE [LARGE SCALE GENOMIC DNA]</scope>
    <source>
        <strain evidence="12 13">CSL7644-GEN</strain>
    </source>
</reference>
<gene>
    <name evidence="9" type="primary">tdk</name>
    <name evidence="12" type="ORF">OF365_02875</name>
</gene>
<dbReference type="PANTHER" id="PTHR11441">
    <property type="entry name" value="THYMIDINE KINASE"/>
    <property type="match status" value="1"/>
</dbReference>
<evidence type="ECO:0000256" key="10">
    <source>
        <dbReference type="RuleBase" id="RU000544"/>
    </source>
</evidence>
<name>A0ABT3BR28_9BACT</name>
<keyword evidence="5 9" id="KW-0808">Transferase</keyword>
<dbReference type="SUPFAM" id="SSF57716">
    <property type="entry name" value="Glucocorticoid receptor-like (DNA-binding domain)"/>
    <property type="match status" value="1"/>
</dbReference>
<evidence type="ECO:0000256" key="2">
    <source>
        <dbReference type="ARBA" id="ARBA00012118"/>
    </source>
</evidence>
<evidence type="ECO:0000256" key="8">
    <source>
        <dbReference type="ARBA" id="ARBA00022840"/>
    </source>
</evidence>
<keyword evidence="13" id="KW-1185">Reference proteome</keyword>
<comment type="subcellular location">
    <subcellularLocation>
        <location evidence="9">Cytoplasm</location>
    </subcellularLocation>
</comment>
<evidence type="ECO:0000256" key="3">
    <source>
        <dbReference type="ARBA" id="ARBA00022490"/>
    </source>
</evidence>
<dbReference type="InterPro" id="IPR020633">
    <property type="entry name" value="Thymidine_kinase_CS"/>
</dbReference>
<keyword evidence="9" id="KW-0862">Zinc</keyword>
<dbReference type="InterPro" id="IPR001267">
    <property type="entry name" value="Thymidine_kinase"/>
</dbReference>
<comment type="catalytic activity">
    <reaction evidence="9 10">
        <text>thymidine + ATP = dTMP + ADP + H(+)</text>
        <dbReference type="Rhea" id="RHEA:19129"/>
        <dbReference type="ChEBI" id="CHEBI:15378"/>
        <dbReference type="ChEBI" id="CHEBI:17748"/>
        <dbReference type="ChEBI" id="CHEBI:30616"/>
        <dbReference type="ChEBI" id="CHEBI:63528"/>
        <dbReference type="ChEBI" id="CHEBI:456216"/>
        <dbReference type="EC" id="2.7.1.21"/>
    </reaction>
</comment>
<feature type="active site" description="Proton acceptor" evidence="9">
    <location>
        <position position="98"/>
    </location>
</feature>
<comment type="subunit">
    <text evidence="9">Homotetramer.</text>
</comment>
<feature type="binding site" evidence="9">
    <location>
        <begin position="97"/>
        <end position="100"/>
    </location>
    <ligand>
        <name>ATP</name>
        <dbReference type="ChEBI" id="CHEBI:30616"/>
    </ligand>
</feature>
<dbReference type="GO" id="GO:0004797">
    <property type="term" value="F:thymidine kinase activity"/>
    <property type="evidence" value="ECO:0007669"/>
    <property type="project" value="UniProtKB-EC"/>
</dbReference>
<keyword evidence="4 9" id="KW-0237">DNA synthesis</keyword>
<evidence type="ECO:0000256" key="9">
    <source>
        <dbReference type="HAMAP-Rule" id="MF_00124"/>
    </source>
</evidence>
<dbReference type="EC" id="2.7.1.21" evidence="2 9"/>
<feature type="binding site" evidence="9">
    <location>
        <position position="157"/>
    </location>
    <ligand>
        <name>Zn(2+)</name>
        <dbReference type="ChEBI" id="CHEBI:29105"/>
    </ligand>
</feature>
<dbReference type="PROSITE" id="PS00603">
    <property type="entry name" value="TK_CELLULAR_TYPE"/>
    <property type="match status" value="1"/>
</dbReference>
<protein>
    <recommendedName>
        <fullName evidence="2 9">Thymidine kinase</fullName>
        <ecNumber evidence="2 9">2.7.1.21</ecNumber>
    </recommendedName>
</protein>
<dbReference type="Pfam" id="PF00265">
    <property type="entry name" value="TK"/>
    <property type="match status" value="1"/>
</dbReference>
<comment type="similarity">
    <text evidence="1 9 11">Belongs to the thymidine kinase family.</text>
</comment>
<feature type="binding site" evidence="9">
    <location>
        <position position="192"/>
    </location>
    <ligand>
        <name>Zn(2+)</name>
        <dbReference type="ChEBI" id="CHEBI:29105"/>
    </ligand>
</feature>
<evidence type="ECO:0000256" key="6">
    <source>
        <dbReference type="ARBA" id="ARBA00022741"/>
    </source>
</evidence>
<proteinExistence type="inferred from homology"/>
<dbReference type="PANTHER" id="PTHR11441:SF0">
    <property type="entry name" value="THYMIDINE KINASE, CYTOSOLIC"/>
    <property type="match status" value="1"/>
</dbReference>
<dbReference type="Gene3D" id="3.30.60.20">
    <property type="match status" value="1"/>
</dbReference>
<feature type="binding site" evidence="9">
    <location>
        <begin position="19"/>
        <end position="26"/>
    </location>
    <ligand>
        <name>ATP</name>
        <dbReference type="ChEBI" id="CHEBI:30616"/>
    </ligand>
</feature>
<accession>A0ABT3BR28</accession>
<evidence type="ECO:0000256" key="4">
    <source>
        <dbReference type="ARBA" id="ARBA00022634"/>
    </source>
</evidence>
<dbReference type="PIRSF" id="PIRSF035805">
    <property type="entry name" value="TK_cell"/>
    <property type="match status" value="1"/>
</dbReference>
<dbReference type="InterPro" id="IPR027417">
    <property type="entry name" value="P-loop_NTPase"/>
</dbReference>
<evidence type="ECO:0000256" key="7">
    <source>
        <dbReference type="ARBA" id="ARBA00022777"/>
    </source>
</evidence>
<dbReference type="HAMAP" id="MF_00124">
    <property type="entry name" value="Thymidine_kinase"/>
    <property type="match status" value="1"/>
</dbReference>
<evidence type="ECO:0000256" key="11">
    <source>
        <dbReference type="RuleBase" id="RU004165"/>
    </source>
</evidence>
<sequence length="217" mass="24640">MAKKNAFSKRLGWIELIMGPMFAGKTAELIRRIARLEYADVQYVVFKPKLDTRQNLLVVSRNGTKLPSIEINEPEEILDYLMRPENKEKNISVIGIDEAQFFNANLVEVCNILAENKYVVIVSGLDKDFKGETFGCMNDLSIAADYVTKLTAICHVCGSEAAYSLRVIDDKPARYDDDLILIGCKESYIAVCRHHHKVPGRPYRSELSKKFIEYVKA</sequence>
<dbReference type="Proteomes" id="UP001207252">
    <property type="component" value="Unassembled WGS sequence"/>
</dbReference>
<keyword evidence="3 9" id="KW-0963">Cytoplasm</keyword>
<comment type="caution">
    <text evidence="12">The sequence shown here is derived from an EMBL/GenBank/DDBJ whole genome shotgun (WGS) entry which is preliminary data.</text>
</comment>
<evidence type="ECO:0000313" key="13">
    <source>
        <dbReference type="Proteomes" id="UP001207252"/>
    </source>
</evidence>
<dbReference type="NCBIfam" id="NF003296">
    <property type="entry name" value="PRK04296.1-1"/>
    <property type="match status" value="1"/>
</dbReference>
<dbReference type="EMBL" id="JAOXHJ010000007">
    <property type="protein sequence ID" value="MCV3754308.1"/>
    <property type="molecule type" value="Genomic_DNA"/>
</dbReference>
<dbReference type="Gene3D" id="3.40.50.300">
    <property type="entry name" value="P-loop containing nucleotide triphosphate hydrolases"/>
    <property type="match status" value="1"/>
</dbReference>
<evidence type="ECO:0000313" key="12">
    <source>
        <dbReference type="EMBL" id="MCV3754308.1"/>
    </source>
</evidence>
<evidence type="ECO:0000256" key="1">
    <source>
        <dbReference type="ARBA" id="ARBA00007587"/>
    </source>
</evidence>
<keyword evidence="8 9" id="KW-0067">ATP-binding</keyword>
<keyword evidence="7 9" id="KW-0418">Kinase</keyword>
<dbReference type="RefSeq" id="WP_263818112.1">
    <property type="nucleotide sequence ID" value="NZ_JAOXHJ010000007.1"/>
</dbReference>
<organism evidence="12 13">
    <name type="scientific">Ureaplasma zalophigenitalium</name>
    <dbReference type="NCBI Taxonomy" id="907723"/>
    <lineage>
        <taxon>Bacteria</taxon>
        <taxon>Bacillati</taxon>
        <taxon>Mycoplasmatota</taxon>
        <taxon>Mycoplasmoidales</taxon>
        <taxon>Mycoplasmoidaceae</taxon>
        <taxon>Ureaplasma</taxon>
    </lineage>
</organism>